<feature type="domain" description="Glycosyl hydrolase family 32 C-terminal" evidence="6">
    <location>
        <begin position="333"/>
        <end position="414"/>
    </location>
</feature>
<evidence type="ECO:0000256" key="1">
    <source>
        <dbReference type="ARBA" id="ARBA00009902"/>
    </source>
</evidence>
<dbReference type="InterPro" id="IPR001362">
    <property type="entry name" value="Glyco_hydro_32"/>
</dbReference>
<evidence type="ECO:0000256" key="4">
    <source>
        <dbReference type="RuleBase" id="RU362110"/>
    </source>
</evidence>
<dbReference type="Gene3D" id="2.115.10.20">
    <property type="entry name" value="Glycosyl hydrolase domain, family 43"/>
    <property type="match status" value="1"/>
</dbReference>
<evidence type="ECO:0000313" key="7">
    <source>
        <dbReference type="EMBL" id="MDN4462937.1"/>
    </source>
</evidence>
<dbReference type="SMART" id="SM00640">
    <property type="entry name" value="Glyco_32"/>
    <property type="match status" value="1"/>
</dbReference>
<gene>
    <name evidence="7" type="ORF">KZC48_00780</name>
</gene>
<comment type="caution">
    <text evidence="7">The sequence shown here is derived from an EMBL/GenBank/DDBJ whole genome shotgun (WGS) entry which is preliminary data.</text>
</comment>
<proteinExistence type="inferred from homology"/>
<reference evidence="7" key="1">
    <citation type="submission" date="2021-06" db="EMBL/GenBank/DDBJ databases">
        <title>Genome-based taxonomic framework of Microbacterium strains isolated from marine environment, the description of four new species and reclassification of four preexisting species.</title>
        <authorList>
            <person name="Lee S.D."/>
            <person name="Kim S.-M."/>
            <person name="Byeon Y.-S."/>
            <person name="Yang H.L."/>
            <person name="Kim I.S."/>
        </authorList>
    </citation>
    <scope>NUCLEOTIDE SEQUENCE</scope>
    <source>
        <strain evidence="7">KACC 20510</strain>
    </source>
</reference>
<dbReference type="PANTHER" id="PTHR42800:SF3">
    <property type="entry name" value="GLYCOSYL HYDROLASE FAMILY 32 N-TERMINAL DOMAIN-CONTAINING PROTEIN"/>
    <property type="match status" value="1"/>
</dbReference>
<sequence length="461" mass="50033">MNDPNGLVHVDGVWHAFFQHNPEGIDWGNMSWGHASSVDLEHWRAHPVALRYDDREQVYSGSVVVDDHGTLTAIYTSAYARGIQAQSLAVSDDGGETWIPHSGNPVLDRRSSDFRDPKVVRVPSQSGRERWVMVAVEAVERRVLFYASDDLRTWRETGSFGPLGPDGVVWECPDLVLLPQDGDPAQTRWVLLLSTNPVGTDPDPVGSMMHYVVGSFDGETFIPDREELDRFDHGRDFYAGVTFDSAPDGEAILLAWMSNWRYAHAVPAATWRGAMSLPRRLALRTVEGQPRMVQHPVASIEGHLSHATLRAPSEPITLIPHALIEVGWTSLPAGGVLLRLTGDGDENVHIVCDPANAKLTVTRGGTAARALHTDFPSSSGAPLRRSPGEGRLFVSLDGPLLEVFADGGETTVSILVTLEGESITLTAHADVPGALDSLTLRVAEVGARQDAIEPGIVTARA</sequence>
<dbReference type="Pfam" id="PF00251">
    <property type="entry name" value="Glyco_hydro_32N"/>
    <property type="match status" value="1"/>
</dbReference>
<organism evidence="7 8">
    <name type="scientific">Microbacterium aurantiacum</name>
    <dbReference type="NCBI Taxonomy" id="162393"/>
    <lineage>
        <taxon>Bacteria</taxon>
        <taxon>Bacillati</taxon>
        <taxon>Actinomycetota</taxon>
        <taxon>Actinomycetes</taxon>
        <taxon>Micrococcales</taxon>
        <taxon>Microbacteriaceae</taxon>
        <taxon>Microbacterium</taxon>
    </lineage>
</organism>
<dbReference type="InterPro" id="IPR013148">
    <property type="entry name" value="Glyco_hydro_32_N"/>
</dbReference>
<evidence type="ECO:0000256" key="2">
    <source>
        <dbReference type="ARBA" id="ARBA00022801"/>
    </source>
</evidence>
<dbReference type="Gene3D" id="2.60.120.560">
    <property type="entry name" value="Exo-inulinase, domain 1"/>
    <property type="match status" value="1"/>
</dbReference>
<keyword evidence="3 4" id="KW-0326">Glycosidase</keyword>
<dbReference type="SUPFAM" id="SSF75005">
    <property type="entry name" value="Arabinanase/levansucrase/invertase"/>
    <property type="match status" value="1"/>
</dbReference>
<dbReference type="SUPFAM" id="SSF49899">
    <property type="entry name" value="Concanavalin A-like lectins/glucanases"/>
    <property type="match status" value="1"/>
</dbReference>
<protein>
    <submittedName>
        <fullName evidence="7">Glycoside hydrolase family 32 protein</fullName>
    </submittedName>
</protein>
<dbReference type="InterPro" id="IPR023296">
    <property type="entry name" value="Glyco_hydro_beta-prop_sf"/>
</dbReference>
<evidence type="ECO:0000259" key="6">
    <source>
        <dbReference type="Pfam" id="PF08244"/>
    </source>
</evidence>
<dbReference type="Proteomes" id="UP001172731">
    <property type="component" value="Unassembled WGS sequence"/>
</dbReference>
<dbReference type="InterPro" id="IPR013320">
    <property type="entry name" value="ConA-like_dom_sf"/>
</dbReference>
<evidence type="ECO:0000259" key="5">
    <source>
        <dbReference type="Pfam" id="PF00251"/>
    </source>
</evidence>
<keyword evidence="8" id="KW-1185">Reference proteome</keyword>
<dbReference type="PANTHER" id="PTHR42800">
    <property type="entry name" value="EXOINULINASE INUD (AFU_ORTHOLOGUE AFUA_5G00480)"/>
    <property type="match status" value="1"/>
</dbReference>
<keyword evidence="2 4" id="KW-0378">Hydrolase</keyword>
<evidence type="ECO:0000256" key="3">
    <source>
        <dbReference type="ARBA" id="ARBA00023295"/>
    </source>
</evidence>
<dbReference type="CDD" id="cd18622">
    <property type="entry name" value="GH32_Inu-like"/>
    <property type="match status" value="1"/>
</dbReference>
<dbReference type="GO" id="GO:0016787">
    <property type="term" value="F:hydrolase activity"/>
    <property type="evidence" value="ECO:0007669"/>
    <property type="project" value="UniProtKB-KW"/>
</dbReference>
<dbReference type="Pfam" id="PF08244">
    <property type="entry name" value="Glyco_hydro_32C"/>
    <property type="match status" value="1"/>
</dbReference>
<name>A0ABT8FPZ3_9MICO</name>
<accession>A0ABT8FPZ3</accession>
<feature type="domain" description="Glycosyl hydrolase family 32 N-terminal" evidence="5">
    <location>
        <begin position="1"/>
        <end position="296"/>
    </location>
</feature>
<evidence type="ECO:0000313" key="8">
    <source>
        <dbReference type="Proteomes" id="UP001172731"/>
    </source>
</evidence>
<dbReference type="InterPro" id="IPR013189">
    <property type="entry name" value="Glyco_hydro_32_C"/>
</dbReference>
<comment type="similarity">
    <text evidence="1 4">Belongs to the glycosyl hydrolase 32 family.</text>
</comment>
<dbReference type="EMBL" id="JAHWXI010000001">
    <property type="protein sequence ID" value="MDN4462937.1"/>
    <property type="molecule type" value="Genomic_DNA"/>
</dbReference>